<evidence type="ECO:0000256" key="12">
    <source>
        <dbReference type="ARBA" id="ARBA00023136"/>
    </source>
</evidence>
<feature type="compositionally biased region" description="Polar residues" evidence="21">
    <location>
        <begin position="891"/>
        <end position="900"/>
    </location>
</feature>
<keyword evidence="4" id="KW-0808">Transferase</keyword>
<comment type="caution">
    <text evidence="25">The sequence shown here is derived from an EMBL/GenBank/DDBJ whole genome shotgun (WGS) entry which is preliminary data.</text>
</comment>
<dbReference type="EC" id="2.7.10.1" evidence="2"/>
<keyword evidence="26" id="KW-1185">Reference proteome</keyword>
<evidence type="ECO:0000313" key="26">
    <source>
        <dbReference type="Proteomes" id="UP001432146"/>
    </source>
</evidence>
<evidence type="ECO:0000256" key="23">
    <source>
        <dbReference type="SAM" id="SignalP"/>
    </source>
</evidence>
<sequence length="1796" mass="197857">MMVNRSVVTMVLMLVTCVIVLVHTKDVTTLEYDDLLPANETNARHRVNTESSIGDHRQGRMPVQAELPSSKAKREQALRSILAARRRQIFSQRQIESRNLNRTSRPFDVSAKDTDVLEAQETRHEMYVTASAAAKQDEETTSRILVSESSSRDVDIEFLSKGVGAEQATEQSSTKWNSNETISSNVKKGDHSIGHRNASSTTSPSTASSQKASDTDVRKKNIVSMPESLYNYFRPVESNIPIEDMSQFLYFGQKIQPETQNTTGNNSVESTPTVPTASSSRRRYSMKRFSGTTPVPVPRLEEIINEEMNIAVERQTVEKNKVSKIKNAFRSAENGVYYRKNRPTSEGTIVSTNVITAREMGNSTEARADNSLDKFRDDNPSAHAEPAVGQLQRERGNAATHVVAETRNATDSTQIPYARPVFASVREHAESEIGVEERPVDTNEPEAVSTTLNRLENARTLTKGNARRRKNDSSFSNESTLATHENPSEFMDAEMHGEETEKKIRRIDANDHPDVSMAVEAQADQALETSSRESNNIEISTSKDKTGRLTTESFRIVPTSPETSTLRIIVTEGSLEESFAIGADVAEKYTVKPVDSTEERVRSVASGHVPTPSSTSASTGASAISSTSALFADEPVLARSKSRHREQKQQQQQLEEGSQAVHEGDQDPHRHQRQEQQQQQQLQQQQQQHVYAYTITNVTRLLRNYTGPGLSREEQGGPERSAGTTEITTGSAQRRQPPPPPLSLLLPRAGSGIEAGRAPAELSAGTTVEPAAAGGSSTAHLVGERQRKVVAAATPQSQQQRAVNRTSLVQLTGVNNKSGTTRSTKPTETSHHQRRGTVRWNHTRVRNTDLEGFNGDRRFLRKSASAVLNQRIGTSPEEDVTSVIGKRRRLTNGQAVSSASRRAKGTSKIGIEESLSKTSNGSGSTGDERNPERKDVEDRTLTEDTISETVTAESVTMQQRVSPVATSFAPSAEETIVSVTPETPANATDEDGVHLTEVVTPPSGNTNVYTKDESVYTGFGSENDSVLHASNGNGASGASGADNATENGSGSPTVTVTATPDQTIVSKETSTTPMSAPVFPVTPRIIAETTRAPLEKETFTTKSSESADTKTTTEMYKLVSRTSNLDPSEIQKMYRSKDATTGATVSFATTEAPTTASASTVQIEISTIPESQSTKLPSSEATHDRSADSTARAVQSATSTDSWTGSGKRVSGERSPEVRGRNLSDKSQGTSSDKDDVLPIMHLYNTSDIFNSTGPTSSFSRGTERRAELPATARTTEKTNDTVATAKSATNEANTTRVPETARRDNNNKQEESRETTTQVPPTGPGRGSTNGSGNNRTRHRPAYHHMILPEYNTSAYPSELNRTFFENELISVSPRESVNISEVISKRHDGDAIASQETVAVVSYILATLVVFPIAVGVGLILRRLILRNRKVLEESDTSSEISCRKDALNLENGDFKTSIEKAITKLPRIQHLCHEAEKPPPPSSQESRWEFPRDKLRLQTVLGQGNFGQVWKAEADDLTGHQGTTRLVAVKTVKEGASEREKEDLVRELKIMQQLGSHPNVVTLLGCCTEQEPHYLILEYVMYGKLLAYLRDHRTRQDFYNFSEDSAALTSRDLTVFGYCVARGMEYLASKKIIHRDLAARNVLVDHNKLCKIADFGMSRFANEDGEVIETRHGRNALPIRWMAPESLIYSLFTTKTDVWSFGILMWEIVTLGSTPYPDMTAREVMRNVQNGYRLERPSHCRSELFRVISRCWHADPDRRPEFQTLRRDLAQLLEDNMNGHYVDLESFASECID</sequence>
<feature type="compositionally biased region" description="Polar residues" evidence="21">
    <location>
        <begin position="1244"/>
        <end position="1261"/>
    </location>
</feature>
<evidence type="ECO:0000256" key="18">
    <source>
        <dbReference type="ARBA" id="ARBA00051243"/>
    </source>
</evidence>
<feature type="signal peptide" evidence="23">
    <location>
        <begin position="1"/>
        <end position="24"/>
    </location>
</feature>
<evidence type="ECO:0000256" key="2">
    <source>
        <dbReference type="ARBA" id="ARBA00011902"/>
    </source>
</evidence>
<keyword evidence="8 20" id="KW-0547">Nucleotide-binding</keyword>
<feature type="compositionally biased region" description="Polar residues" evidence="21">
    <location>
        <begin position="527"/>
        <end position="540"/>
    </location>
</feature>
<dbReference type="InterPro" id="IPR017441">
    <property type="entry name" value="Protein_kinase_ATP_BS"/>
</dbReference>
<name>A0AAW0ZMA7_9HYME</name>
<keyword evidence="7" id="KW-0677">Repeat</keyword>
<keyword evidence="13" id="KW-0829">Tyrosine-protein kinase</keyword>
<dbReference type="PANTHER" id="PTHR24416">
    <property type="entry name" value="TYROSINE-PROTEIN KINASE RECEPTOR"/>
    <property type="match status" value="1"/>
</dbReference>
<evidence type="ECO:0000256" key="16">
    <source>
        <dbReference type="ARBA" id="ARBA00023180"/>
    </source>
</evidence>
<dbReference type="PANTHER" id="PTHR24416:SF481">
    <property type="entry name" value="TIE-LIKE RECEPTOR TYROSINE KINASE"/>
    <property type="match status" value="1"/>
</dbReference>
<keyword evidence="16" id="KW-0325">Glycoprotein</keyword>
<feature type="region of interest" description="Disordered" evidence="21">
    <location>
        <begin position="891"/>
        <end position="941"/>
    </location>
</feature>
<dbReference type="InterPro" id="IPR000719">
    <property type="entry name" value="Prot_kinase_dom"/>
</dbReference>
<feature type="region of interest" description="Disordered" evidence="21">
    <location>
        <begin position="1151"/>
        <end position="1340"/>
    </location>
</feature>
<dbReference type="GO" id="GO:0004714">
    <property type="term" value="F:transmembrane receptor protein tyrosine kinase activity"/>
    <property type="evidence" value="ECO:0007669"/>
    <property type="project" value="UniProtKB-EC"/>
</dbReference>
<feature type="compositionally biased region" description="Basic and acidic residues" evidence="21">
    <location>
        <begin position="428"/>
        <end position="441"/>
    </location>
</feature>
<keyword evidence="11 22" id="KW-1133">Transmembrane helix</keyword>
<dbReference type="SMART" id="SM00219">
    <property type="entry name" value="TyrKc"/>
    <property type="match status" value="1"/>
</dbReference>
<dbReference type="GO" id="GO:0043235">
    <property type="term" value="C:receptor complex"/>
    <property type="evidence" value="ECO:0007669"/>
    <property type="project" value="TreeGrafter"/>
</dbReference>
<evidence type="ECO:0000256" key="13">
    <source>
        <dbReference type="ARBA" id="ARBA00023137"/>
    </source>
</evidence>
<keyword evidence="12 22" id="KW-0472">Membrane</keyword>
<feature type="compositionally biased region" description="Polar residues" evidence="21">
    <location>
        <begin position="814"/>
        <end position="827"/>
    </location>
</feature>
<feature type="chain" id="PRO_5043687878" description="receptor protein-tyrosine kinase" evidence="23">
    <location>
        <begin position="25"/>
        <end position="1796"/>
    </location>
</feature>
<evidence type="ECO:0000256" key="21">
    <source>
        <dbReference type="SAM" id="MobiDB-lite"/>
    </source>
</evidence>
<protein>
    <recommendedName>
        <fullName evidence="2">receptor protein-tyrosine kinase</fullName>
        <ecNumber evidence="2">2.7.10.1</ecNumber>
    </recommendedName>
</protein>
<evidence type="ECO:0000256" key="9">
    <source>
        <dbReference type="ARBA" id="ARBA00022777"/>
    </source>
</evidence>
<feature type="compositionally biased region" description="Basic and acidic residues" evidence="21">
    <location>
        <begin position="926"/>
        <end position="941"/>
    </location>
</feature>
<feature type="compositionally biased region" description="Low complexity" evidence="21">
    <location>
        <begin position="1151"/>
        <end position="1160"/>
    </location>
</feature>
<feature type="compositionally biased region" description="Polar residues" evidence="21">
    <location>
        <begin position="1161"/>
        <end position="1180"/>
    </location>
</feature>
<keyword evidence="5 22" id="KW-0812">Transmembrane</keyword>
<organism evidence="25 26">
    <name type="scientific">Tetragonisca angustula</name>
    <dbReference type="NCBI Taxonomy" id="166442"/>
    <lineage>
        <taxon>Eukaryota</taxon>
        <taxon>Metazoa</taxon>
        <taxon>Ecdysozoa</taxon>
        <taxon>Arthropoda</taxon>
        <taxon>Hexapoda</taxon>
        <taxon>Insecta</taxon>
        <taxon>Pterygota</taxon>
        <taxon>Neoptera</taxon>
        <taxon>Endopterygota</taxon>
        <taxon>Hymenoptera</taxon>
        <taxon>Apocrita</taxon>
        <taxon>Aculeata</taxon>
        <taxon>Apoidea</taxon>
        <taxon>Anthophila</taxon>
        <taxon>Apidae</taxon>
        <taxon>Tetragonisca</taxon>
    </lineage>
</organism>
<dbReference type="InterPro" id="IPR011009">
    <property type="entry name" value="Kinase-like_dom_sf"/>
</dbReference>
<evidence type="ECO:0000256" key="20">
    <source>
        <dbReference type="PROSITE-ProRule" id="PRU10141"/>
    </source>
</evidence>
<feature type="region of interest" description="Disordered" evidence="21">
    <location>
        <begin position="163"/>
        <end position="218"/>
    </location>
</feature>
<feature type="compositionally biased region" description="Low complexity" evidence="21">
    <location>
        <begin position="611"/>
        <end position="626"/>
    </location>
</feature>
<evidence type="ECO:0000256" key="10">
    <source>
        <dbReference type="ARBA" id="ARBA00022840"/>
    </source>
</evidence>
<reference evidence="25 26" key="1">
    <citation type="submission" date="2024-05" db="EMBL/GenBank/DDBJ databases">
        <title>The nuclear and mitochondrial genome assemblies of Tetragonisca angustula (Apidae: Meliponini), a tiny yet remarkable pollinator in the Neotropics.</title>
        <authorList>
            <person name="Ferrari R."/>
            <person name="Ricardo P.C."/>
            <person name="Dias F.C."/>
            <person name="Araujo N.S."/>
            <person name="Soares D.O."/>
            <person name="Zhou Q.-S."/>
            <person name="Zhu C.-D."/>
            <person name="Coutinho L."/>
            <person name="Airas M.C."/>
            <person name="Batista T.M."/>
        </authorList>
    </citation>
    <scope>NUCLEOTIDE SEQUENCE [LARGE SCALE GENOMIC DNA]</scope>
    <source>
        <strain evidence="25">ASF017062</strain>
        <tissue evidence="25">Abdomen</tissue>
    </source>
</reference>
<evidence type="ECO:0000256" key="6">
    <source>
        <dbReference type="ARBA" id="ARBA00022729"/>
    </source>
</evidence>
<keyword evidence="9" id="KW-0418">Kinase</keyword>
<feature type="transmembrane region" description="Helical" evidence="22">
    <location>
        <begin position="1402"/>
        <end position="1423"/>
    </location>
</feature>
<feature type="region of interest" description="Disordered" evidence="21">
    <location>
        <begin position="595"/>
        <end position="626"/>
    </location>
</feature>
<feature type="compositionally biased region" description="Basic and acidic residues" evidence="21">
    <location>
        <begin position="1300"/>
        <end position="1315"/>
    </location>
</feature>
<comment type="function">
    <text evidence="19">Receptor for basic fibroblast growth factor.</text>
</comment>
<evidence type="ECO:0000256" key="8">
    <source>
        <dbReference type="ARBA" id="ARBA00022741"/>
    </source>
</evidence>
<feature type="region of interest" description="Disordered" evidence="21">
    <location>
        <begin position="49"/>
        <end position="70"/>
    </location>
</feature>
<dbReference type="GO" id="GO:0005886">
    <property type="term" value="C:plasma membrane"/>
    <property type="evidence" value="ECO:0007669"/>
    <property type="project" value="TreeGrafter"/>
</dbReference>
<feature type="compositionally biased region" description="Low complexity" evidence="21">
    <location>
        <begin position="1029"/>
        <end position="1044"/>
    </location>
</feature>
<dbReference type="SUPFAM" id="SSF56112">
    <property type="entry name" value="Protein kinase-like (PK-like)"/>
    <property type="match status" value="1"/>
</dbReference>
<feature type="region of interest" description="Disordered" evidence="21">
    <location>
        <begin position="638"/>
        <end position="685"/>
    </location>
</feature>
<dbReference type="PROSITE" id="PS50011">
    <property type="entry name" value="PROTEIN_KINASE_DOM"/>
    <property type="match status" value="1"/>
</dbReference>
<dbReference type="PRINTS" id="PR00109">
    <property type="entry name" value="TYRKINASE"/>
</dbReference>
<evidence type="ECO:0000256" key="7">
    <source>
        <dbReference type="ARBA" id="ARBA00022737"/>
    </source>
</evidence>
<evidence type="ECO:0000256" key="15">
    <source>
        <dbReference type="ARBA" id="ARBA00023170"/>
    </source>
</evidence>
<dbReference type="InterPro" id="IPR020635">
    <property type="entry name" value="Tyr_kinase_cat_dom"/>
</dbReference>
<feature type="compositionally biased region" description="Low complexity" evidence="21">
    <location>
        <begin position="198"/>
        <end position="212"/>
    </location>
</feature>
<dbReference type="PROSITE" id="PS00109">
    <property type="entry name" value="PROTEIN_KINASE_TYR"/>
    <property type="match status" value="1"/>
</dbReference>
<feature type="compositionally biased region" description="Basic and acidic residues" evidence="21">
    <location>
        <begin position="1210"/>
        <end position="1224"/>
    </location>
</feature>
<gene>
    <name evidence="25" type="ORF">QLX08_008065</name>
</gene>
<dbReference type="GO" id="GO:0007169">
    <property type="term" value="P:cell surface receptor protein tyrosine kinase signaling pathway"/>
    <property type="evidence" value="ECO:0007669"/>
    <property type="project" value="TreeGrafter"/>
</dbReference>
<feature type="region of interest" description="Disordered" evidence="21">
    <location>
        <begin position="428"/>
        <end position="500"/>
    </location>
</feature>
<feature type="compositionally biased region" description="Polar residues" evidence="21">
    <location>
        <begin position="1188"/>
        <end position="1205"/>
    </location>
</feature>
<dbReference type="FunFam" id="3.30.200.20:FF:000593">
    <property type="entry name" value="Predicted protein"/>
    <property type="match status" value="1"/>
</dbReference>
<dbReference type="InterPro" id="IPR001245">
    <property type="entry name" value="Ser-Thr/Tyr_kinase_cat_dom"/>
</dbReference>
<dbReference type="PROSITE" id="PS00107">
    <property type="entry name" value="PROTEIN_KINASE_ATP"/>
    <property type="match status" value="1"/>
</dbReference>
<feature type="region of interest" description="Disordered" evidence="21">
    <location>
        <begin position="258"/>
        <end position="293"/>
    </location>
</feature>
<feature type="compositionally biased region" description="Polar residues" evidence="21">
    <location>
        <begin position="1281"/>
        <end position="1298"/>
    </location>
</feature>
<evidence type="ECO:0000313" key="25">
    <source>
        <dbReference type="EMBL" id="KAK9298698.1"/>
    </source>
</evidence>
<keyword evidence="6 23" id="KW-0732">Signal</keyword>
<evidence type="ECO:0000256" key="4">
    <source>
        <dbReference type="ARBA" id="ARBA00022679"/>
    </source>
</evidence>
<feature type="compositionally biased region" description="Polar residues" evidence="21">
    <location>
        <begin position="1045"/>
        <end position="1057"/>
    </location>
</feature>
<evidence type="ECO:0000256" key="22">
    <source>
        <dbReference type="SAM" id="Phobius"/>
    </source>
</evidence>
<dbReference type="Gene3D" id="3.30.200.20">
    <property type="entry name" value="Phosphorylase Kinase, domain 1"/>
    <property type="match status" value="1"/>
</dbReference>
<comment type="subcellular location">
    <subcellularLocation>
        <location evidence="1">Membrane</location>
        <topology evidence="1">Single-pass membrane protein</topology>
    </subcellularLocation>
</comment>
<dbReference type="Proteomes" id="UP001432146">
    <property type="component" value="Unassembled WGS sequence"/>
</dbReference>
<evidence type="ECO:0000256" key="17">
    <source>
        <dbReference type="ARBA" id="ARBA00023319"/>
    </source>
</evidence>
<evidence type="ECO:0000256" key="11">
    <source>
        <dbReference type="ARBA" id="ARBA00022989"/>
    </source>
</evidence>
<feature type="domain" description="Protein kinase" evidence="24">
    <location>
        <begin position="1498"/>
        <end position="1776"/>
    </location>
</feature>
<dbReference type="Gene3D" id="1.10.510.10">
    <property type="entry name" value="Transferase(Phosphotransferase) domain 1"/>
    <property type="match status" value="1"/>
</dbReference>
<dbReference type="FunFam" id="1.10.510.10:FF:000462">
    <property type="entry name" value="Receptor tyrosine kinase"/>
    <property type="match status" value="1"/>
</dbReference>
<feature type="compositionally biased region" description="Polar residues" evidence="21">
    <location>
        <begin position="448"/>
        <end position="463"/>
    </location>
</feature>
<dbReference type="EMBL" id="JAWNGG020000169">
    <property type="protein sequence ID" value="KAK9298698.1"/>
    <property type="molecule type" value="Genomic_DNA"/>
</dbReference>
<feature type="compositionally biased region" description="Low complexity" evidence="21">
    <location>
        <begin position="649"/>
        <end position="659"/>
    </location>
</feature>
<dbReference type="InterPro" id="IPR008266">
    <property type="entry name" value="Tyr_kinase_AS"/>
</dbReference>
<evidence type="ECO:0000256" key="14">
    <source>
        <dbReference type="ARBA" id="ARBA00023157"/>
    </source>
</evidence>
<evidence type="ECO:0000259" key="24">
    <source>
        <dbReference type="PROSITE" id="PS50011"/>
    </source>
</evidence>
<evidence type="ECO:0000256" key="1">
    <source>
        <dbReference type="ARBA" id="ARBA00004167"/>
    </source>
</evidence>
<feature type="region of interest" description="Disordered" evidence="21">
    <location>
        <begin position="524"/>
        <end position="543"/>
    </location>
</feature>
<keyword evidence="14" id="KW-1015">Disulfide bond</keyword>
<dbReference type="CDD" id="cd00192">
    <property type="entry name" value="PTKc"/>
    <property type="match status" value="1"/>
</dbReference>
<dbReference type="InterPro" id="IPR050122">
    <property type="entry name" value="RTK"/>
</dbReference>
<comment type="catalytic activity">
    <reaction evidence="18">
        <text>L-tyrosyl-[protein] + ATP = O-phospho-L-tyrosyl-[protein] + ADP + H(+)</text>
        <dbReference type="Rhea" id="RHEA:10596"/>
        <dbReference type="Rhea" id="RHEA-COMP:10136"/>
        <dbReference type="Rhea" id="RHEA-COMP:20101"/>
        <dbReference type="ChEBI" id="CHEBI:15378"/>
        <dbReference type="ChEBI" id="CHEBI:30616"/>
        <dbReference type="ChEBI" id="CHEBI:46858"/>
        <dbReference type="ChEBI" id="CHEBI:61978"/>
        <dbReference type="ChEBI" id="CHEBI:456216"/>
        <dbReference type="EC" id="2.7.10.1"/>
    </reaction>
</comment>
<feature type="region of interest" description="Disordered" evidence="21">
    <location>
        <begin position="1020"/>
        <end position="1057"/>
    </location>
</feature>
<feature type="binding site" evidence="20">
    <location>
        <position position="1533"/>
    </location>
    <ligand>
        <name>ATP</name>
        <dbReference type="ChEBI" id="CHEBI:30616"/>
    </ligand>
</feature>
<dbReference type="GO" id="GO:0005524">
    <property type="term" value="F:ATP binding"/>
    <property type="evidence" value="ECO:0007669"/>
    <property type="project" value="UniProtKB-UniRule"/>
</dbReference>
<keyword evidence="17" id="KW-0393">Immunoglobulin domain</keyword>
<keyword evidence="15" id="KW-0675">Receptor</keyword>
<evidence type="ECO:0000256" key="19">
    <source>
        <dbReference type="ARBA" id="ARBA00056965"/>
    </source>
</evidence>
<feature type="compositionally biased region" description="Low complexity" evidence="21">
    <location>
        <begin position="675"/>
        <end position="685"/>
    </location>
</feature>
<feature type="compositionally biased region" description="Polar residues" evidence="21">
    <location>
        <begin position="258"/>
        <end position="279"/>
    </location>
</feature>
<dbReference type="Pfam" id="PF07714">
    <property type="entry name" value="PK_Tyr_Ser-Thr"/>
    <property type="match status" value="1"/>
</dbReference>
<proteinExistence type="predicted"/>
<feature type="region of interest" description="Disordered" evidence="21">
    <location>
        <begin position="706"/>
        <end position="748"/>
    </location>
</feature>
<feature type="compositionally biased region" description="Polar residues" evidence="21">
    <location>
        <begin position="168"/>
        <end position="186"/>
    </location>
</feature>
<evidence type="ECO:0000256" key="3">
    <source>
        <dbReference type="ARBA" id="ARBA00022553"/>
    </source>
</evidence>
<keyword evidence="3" id="KW-0597">Phosphoprotein</keyword>
<feature type="compositionally biased region" description="Polar residues" evidence="21">
    <location>
        <begin position="473"/>
        <end position="485"/>
    </location>
</feature>
<feature type="region of interest" description="Disordered" evidence="21">
    <location>
        <begin position="814"/>
        <end position="838"/>
    </location>
</feature>
<keyword evidence="10 20" id="KW-0067">ATP-binding</keyword>
<evidence type="ECO:0000256" key="5">
    <source>
        <dbReference type="ARBA" id="ARBA00022692"/>
    </source>
</evidence>
<accession>A0AAW0ZMA7</accession>